<feature type="region of interest" description="Disordered" evidence="1">
    <location>
        <begin position="125"/>
        <end position="172"/>
    </location>
</feature>
<evidence type="ECO:0000256" key="2">
    <source>
        <dbReference type="SAM" id="SignalP"/>
    </source>
</evidence>
<name>A0ABU6X9C1_9FABA</name>
<dbReference type="PANTHER" id="PTHR33021:SF339">
    <property type="entry name" value="OS07G0570600 PROTEIN"/>
    <property type="match status" value="1"/>
</dbReference>
<dbReference type="Gene3D" id="2.60.40.420">
    <property type="entry name" value="Cupredoxins - blue copper proteins"/>
    <property type="match status" value="1"/>
</dbReference>
<feature type="signal peptide" evidence="2">
    <location>
        <begin position="1"/>
        <end position="24"/>
    </location>
</feature>
<feature type="domain" description="Phytocyanin" evidence="3">
    <location>
        <begin position="25"/>
        <end position="126"/>
    </location>
</feature>
<feature type="compositionally biased region" description="Low complexity" evidence="1">
    <location>
        <begin position="136"/>
        <end position="164"/>
    </location>
</feature>
<evidence type="ECO:0000259" key="3">
    <source>
        <dbReference type="PROSITE" id="PS51485"/>
    </source>
</evidence>
<proteinExistence type="predicted"/>
<reference evidence="4 5" key="1">
    <citation type="journal article" date="2023" name="Plants (Basel)">
        <title>Bridging the Gap: Combining Genomics and Transcriptomics Approaches to Understand Stylosanthes scabra, an Orphan Legume from the Brazilian Caatinga.</title>
        <authorList>
            <person name="Ferreira-Neto J.R.C."/>
            <person name="da Silva M.D."/>
            <person name="Binneck E."/>
            <person name="de Melo N.F."/>
            <person name="da Silva R.H."/>
            <person name="de Melo A.L.T.M."/>
            <person name="Pandolfi V."/>
            <person name="Bustamante F.O."/>
            <person name="Brasileiro-Vidal A.C."/>
            <person name="Benko-Iseppon A.M."/>
        </authorList>
    </citation>
    <scope>NUCLEOTIDE SEQUENCE [LARGE SCALE GENOMIC DNA]</scope>
    <source>
        <tissue evidence="4">Leaves</tissue>
    </source>
</reference>
<evidence type="ECO:0000256" key="1">
    <source>
        <dbReference type="SAM" id="MobiDB-lite"/>
    </source>
</evidence>
<dbReference type="InterPro" id="IPR039391">
    <property type="entry name" value="Phytocyanin-like"/>
</dbReference>
<feature type="compositionally biased region" description="Polar residues" evidence="1">
    <location>
        <begin position="126"/>
        <end position="135"/>
    </location>
</feature>
<gene>
    <name evidence="4" type="ORF">PIB30_023068</name>
</gene>
<evidence type="ECO:0000313" key="5">
    <source>
        <dbReference type="Proteomes" id="UP001341840"/>
    </source>
</evidence>
<dbReference type="EMBL" id="JASCZI010211528">
    <property type="protein sequence ID" value="MED6193839.1"/>
    <property type="molecule type" value="Genomic_DNA"/>
</dbReference>
<dbReference type="Proteomes" id="UP001341840">
    <property type="component" value="Unassembled WGS sequence"/>
</dbReference>
<feature type="chain" id="PRO_5046316249" description="Phytocyanin domain-containing protein" evidence="2">
    <location>
        <begin position="25"/>
        <end position="197"/>
    </location>
</feature>
<dbReference type="PROSITE" id="PS51485">
    <property type="entry name" value="PHYTOCYANIN"/>
    <property type="match status" value="1"/>
</dbReference>
<dbReference type="PANTHER" id="PTHR33021">
    <property type="entry name" value="BLUE COPPER PROTEIN"/>
    <property type="match status" value="1"/>
</dbReference>
<organism evidence="4 5">
    <name type="scientific">Stylosanthes scabra</name>
    <dbReference type="NCBI Taxonomy" id="79078"/>
    <lineage>
        <taxon>Eukaryota</taxon>
        <taxon>Viridiplantae</taxon>
        <taxon>Streptophyta</taxon>
        <taxon>Embryophyta</taxon>
        <taxon>Tracheophyta</taxon>
        <taxon>Spermatophyta</taxon>
        <taxon>Magnoliopsida</taxon>
        <taxon>eudicotyledons</taxon>
        <taxon>Gunneridae</taxon>
        <taxon>Pentapetalae</taxon>
        <taxon>rosids</taxon>
        <taxon>fabids</taxon>
        <taxon>Fabales</taxon>
        <taxon>Fabaceae</taxon>
        <taxon>Papilionoideae</taxon>
        <taxon>50 kb inversion clade</taxon>
        <taxon>dalbergioids sensu lato</taxon>
        <taxon>Dalbergieae</taxon>
        <taxon>Pterocarpus clade</taxon>
        <taxon>Stylosanthes</taxon>
    </lineage>
</organism>
<protein>
    <recommendedName>
        <fullName evidence="3">Phytocyanin domain-containing protein</fullName>
    </recommendedName>
</protein>
<keyword evidence="2" id="KW-0732">Signal</keyword>
<comment type="caution">
    <text evidence="4">The sequence shown here is derived from an EMBL/GenBank/DDBJ whole genome shotgun (WGS) entry which is preliminary data.</text>
</comment>
<dbReference type="InterPro" id="IPR003245">
    <property type="entry name" value="Phytocyanin_dom"/>
</dbReference>
<keyword evidence="5" id="KW-1185">Reference proteome</keyword>
<dbReference type="Pfam" id="PF02298">
    <property type="entry name" value="Cu_bind_like"/>
    <property type="match status" value="1"/>
</dbReference>
<dbReference type="SUPFAM" id="SSF49503">
    <property type="entry name" value="Cupredoxins"/>
    <property type="match status" value="1"/>
</dbReference>
<accession>A0ABU6X9C1</accession>
<evidence type="ECO:0000313" key="4">
    <source>
        <dbReference type="EMBL" id="MED6193839.1"/>
    </source>
</evidence>
<dbReference type="InterPro" id="IPR008972">
    <property type="entry name" value="Cupredoxin"/>
</dbReference>
<sequence length="197" mass="20880">MALMMKRFLILLIVMLGLQSASHGAVYKVGDSAGWTIIGNVDYKAWASPKTFHVGDTIIFEYNEKFHNVMRVAHGMYRACNTSAPLEIYASGNDSINITNHGHHFFICGVPGHCQAGQKVDINVPRPNNKNVTQEAASTAPASAPTPSSSSSALASSLPSAHAPAPSPSKAPPSTTIMGLVPFFLTPLLLIAGYSTS</sequence>